<dbReference type="InterPro" id="IPR012999">
    <property type="entry name" value="Pyr_OxRdtase_I_AS"/>
</dbReference>
<dbReference type="InterPro" id="IPR016156">
    <property type="entry name" value="FAD/NAD-linked_Rdtase_dimer_sf"/>
</dbReference>
<dbReference type="Proteomes" id="UP000252118">
    <property type="component" value="Unassembled WGS sequence"/>
</dbReference>
<dbReference type="Pfam" id="PF02852">
    <property type="entry name" value="Pyr_redox_dim"/>
    <property type="match status" value="1"/>
</dbReference>
<keyword evidence="4" id="KW-0521">NADP</keyword>
<dbReference type="GO" id="GO:0050660">
    <property type="term" value="F:flavin adenine dinucleotide binding"/>
    <property type="evidence" value="ECO:0007669"/>
    <property type="project" value="TreeGrafter"/>
</dbReference>
<keyword evidence="2 10" id="KW-0285">Flavoprotein</keyword>
<dbReference type="AlphaFoldDB" id="A0A366ELE7"/>
<keyword evidence="8" id="KW-0547">Nucleotide-binding</keyword>
<gene>
    <name evidence="13" type="ORF">DET59_11097</name>
</gene>
<dbReference type="SUPFAM" id="SSF51905">
    <property type="entry name" value="FAD/NAD(P)-binding domain"/>
    <property type="match status" value="1"/>
</dbReference>
<proteinExistence type="inferred from homology"/>
<dbReference type="Gene3D" id="3.30.390.30">
    <property type="match status" value="1"/>
</dbReference>
<feature type="domain" description="Pyridine nucleotide-disulphide oxidoreductase dimerisation" evidence="11">
    <location>
        <begin position="342"/>
        <end position="447"/>
    </location>
</feature>
<evidence type="ECO:0000256" key="1">
    <source>
        <dbReference type="ARBA" id="ARBA00007532"/>
    </source>
</evidence>
<feature type="disulfide bond" description="Redox-active" evidence="9">
    <location>
        <begin position="42"/>
        <end position="47"/>
    </location>
</feature>
<keyword evidence="13" id="KW-0670">Pyruvate</keyword>
<dbReference type="EMBL" id="QNRJ01000010">
    <property type="protein sequence ID" value="RBP03213.1"/>
    <property type="molecule type" value="Genomic_DNA"/>
</dbReference>
<keyword evidence="3 8" id="KW-0274">FAD</keyword>
<organism evidence="13 14">
    <name type="scientific">Rossellomorea aquimaris</name>
    <dbReference type="NCBI Taxonomy" id="189382"/>
    <lineage>
        <taxon>Bacteria</taxon>
        <taxon>Bacillati</taxon>
        <taxon>Bacillota</taxon>
        <taxon>Bacilli</taxon>
        <taxon>Bacillales</taxon>
        <taxon>Bacillaceae</taxon>
        <taxon>Rossellomorea</taxon>
    </lineage>
</organism>
<dbReference type="Gene3D" id="3.50.50.60">
    <property type="entry name" value="FAD/NAD(P)-binding domain"/>
    <property type="match status" value="2"/>
</dbReference>
<evidence type="ECO:0000256" key="9">
    <source>
        <dbReference type="PIRSR" id="PIRSR000350-4"/>
    </source>
</evidence>
<feature type="binding site" evidence="8">
    <location>
        <position position="306"/>
    </location>
    <ligand>
        <name>FAD</name>
        <dbReference type="ChEBI" id="CHEBI:57692"/>
    </ligand>
</feature>
<dbReference type="PANTHER" id="PTHR43014:SF2">
    <property type="entry name" value="MERCURIC REDUCTASE"/>
    <property type="match status" value="1"/>
</dbReference>
<evidence type="ECO:0000259" key="12">
    <source>
        <dbReference type="Pfam" id="PF07992"/>
    </source>
</evidence>
<dbReference type="PROSITE" id="PS00076">
    <property type="entry name" value="PYRIDINE_REDOX_1"/>
    <property type="match status" value="1"/>
</dbReference>
<evidence type="ECO:0000313" key="13">
    <source>
        <dbReference type="EMBL" id="RBP03213.1"/>
    </source>
</evidence>
<keyword evidence="7 10" id="KW-0676">Redox-active center</keyword>
<dbReference type="OrthoDB" id="9800167at2"/>
<dbReference type="GO" id="GO:0016668">
    <property type="term" value="F:oxidoreductase activity, acting on a sulfur group of donors, NAD(P) as acceptor"/>
    <property type="evidence" value="ECO:0007669"/>
    <property type="project" value="InterPro"/>
</dbReference>
<evidence type="ECO:0000259" key="11">
    <source>
        <dbReference type="Pfam" id="PF02852"/>
    </source>
</evidence>
<evidence type="ECO:0000256" key="8">
    <source>
        <dbReference type="PIRSR" id="PIRSR000350-3"/>
    </source>
</evidence>
<evidence type="ECO:0000256" key="7">
    <source>
        <dbReference type="ARBA" id="ARBA00023284"/>
    </source>
</evidence>
<dbReference type="Pfam" id="PF07992">
    <property type="entry name" value="Pyr_redox_2"/>
    <property type="match status" value="1"/>
</dbReference>
<comment type="caution">
    <text evidence="13">The sequence shown here is derived from an EMBL/GenBank/DDBJ whole genome shotgun (WGS) entry which is preliminary data.</text>
</comment>
<evidence type="ECO:0000256" key="2">
    <source>
        <dbReference type="ARBA" id="ARBA00022630"/>
    </source>
</evidence>
<dbReference type="InterPro" id="IPR036188">
    <property type="entry name" value="FAD/NAD-bd_sf"/>
</dbReference>
<feature type="binding site" evidence="8">
    <location>
        <position position="51"/>
    </location>
    <ligand>
        <name>FAD</name>
        <dbReference type="ChEBI" id="CHEBI:57692"/>
    </ligand>
</feature>
<feature type="binding site" evidence="8">
    <location>
        <begin position="139"/>
        <end position="141"/>
    </location>
    <ligand>
        <name>FAD</name>
        <dbReference type="ChEBI" id="CHEBI:57692"/>
    </ligand>
</feature>
<keyword evidence="8" id="KW-0520">NAD</keyword>
<evidence type="ECO:0000313" key="14">
    <source>
        <dbReference type="Proteomes" id="UP000252118"/>
    </source>
</evidence>
<name>A0A366ELE7_9BACI</name>
<dbReference type="PRINTS" id="PR00368">
    <property type="entry name" value="FADPNR"/>
</dbReference>
<evidence type="ECO:0000256" key="5">
    <source>
        <dbReference type="ARBA" id="ARBA00023002"/>
    </source>
</evidence>
<reference evidence="13 14" key="1">
    <citation type="submission" date="2018-06" db="EMBL/GenBank/DDBJ databases">
        <title>Freshwater and sediment microbial communities from various areas in North America, analyzing microbe dynamics in response to fracking.</title>
        <authorList>
            <person name="Lamendella R."/>
        </authorList>
    </citation>
    <scope>NUCLEOTIDE SEQUENCE [LARGE SCALE GENOMIC DNA]</scope>
    <source>
        <strain evidence="13 14">97B</strain>
    </source>
</reference>
<keyword evidence="5 10" id="KW-0560">Oxidoreductase</keyword>
<protein>
    <submittedName>
        <fullName evidence="13">Pyruvate/2-oxoglutarate dehydrogenase complex dihydrolipoamide dehydrogenase (E3) component</fullName>
    </submittedName>
</protein>
<comment type="cofactor">
    <cofactor evidence="8">
        <name>FAD</name>
        <dbReference type="ChEBI" id="CHEBI:57692"/>
    </cofactor>
    <text evidence="8">Binds 1 FAD per subunit.</text>
</comment>
<dbReference type="InterPro" id="IPR001100">
    <property type="entry name" value="Pyr_nuc-diS_OxRdtase"/>
</dbReference>
<keyword evidence="6" id="KW-1015">Disulfide bond</keyword>
<feature type="binding site" evidence="8">
    <location>
        <begin position="176"/>
        <end position="183"/>
    </location>
    <ligand>
        <name>NAD(+)</name>
        <dbReference type="ChEBI" id="CHEBI:57540"/>
    </ligand>
</feature>
<dbReference type="InterPro" id="IPR023753">
    <property type="entry name" value="FAD/NAD-binding_dom"/>
</dbReference>
<dbReference type="FunFam" id="3.30.390.30:FF:000001">
    <property type="entry name" value="Dihydrolipoyl dehydrogenase"/>
    <property type="match status" value="1"/>
</dbReference>
<dbReference type="RefSeq" id="WP_113970230.1">
    <property type="nucleotide sequence ID" value="NZ_QNRJ01000010.1"/>
</dbReference>
<feature type="binding site" evidence="8">
    <location>
        <position position="199"/>
    </location>
    <ligand>
        <name>NAD(+)</name>
        <dbReference type="ChEBI" id="CHEBI:57540"/>
    </ligand>
</feature>
<dbReference type="PRINTS" id="PR00411">
    <property type="entry name" value="PNDRDTASEI"/>
</dbReference>
<dbReference type="PIRSF" id="PIRSF000350">
    <property type="entry name" value="Mercury_reductase_MerA"/>
    <property type="match status" value="1"/>
</dbReference>
<sequence>MDQYDLIVIGGGAGGLTVASGAASLGAKVALIEKSGLLGGDCLHFGCVPSKAFIQSAREVAMIRTSHDYGFETKGSVDMKMVKDRVKEAIAHIQQHDDPNRFLQLGVDIYFGGAEFLDPHTILVEKEDRISGKRIVIATGSSPLIPGIEGLEDVEYHTNETVFEVDELPRRVVFIGGGPIGLELAQAFSHLGSEAVVLEKHDEILVKEDKEIREAATGILEKDIQFVYGADIKRVSEMNGEKVVHYVKDGVEHTVEGDLLFLSTGRKPGTESLNLSAAGVEVDSRGFIQVNDELRTNHPHIFAIGDVNGQYPFTHGAGMEGKLVVQNAVFGLKRKISYNKLPWTTYTTPEIFHIGITEEEAVEKGLEYKVYKKTLDEVDRFVANHKTDGLVKIITDESGKILGAHAVGSGAGDWMQPVVFAMEKGSKIGALSNMVYPYPNHAAAVQQVADLYWREKLFDGVLPVISKKFVEIFR</sequence>
<dbReference type="SUPFAM" id="SSF55424">
    <property type="entry name" value="FAD/NAD-linked reductases, dimerisation (C-terminal) domain"/>
    <property type="match status" value="1"/>
</dbReference>
<comment type="similarity">
    <text evidence="1 10">Belongs to the class-I pyridine nucleotide-disulfide oxidoreductase family.</text>
</comment>
<accession>A0A366ELE7</accession>
<dbReference type="InterPro" id="IPR004099">
    <property type="entry name" value="Pyr_nucl-diS_OxRdtase_dimer"/>
</dbReference>
<evidence type="ECO:0000256" key="10">
    <source>
        <dbReference type="RuleBase" id="RU003691"/>
    </source>
</evidence>
<feature type="domain" description="FAD/NAD(P)-binding" evidence="12">
    <location>
        <begin position="4"/>
        <end position="321"/>
    </location>
</feature>
<evidence type="ECO:0000256" key="6">
    <source>
        <dbReference type="ARBA" id="ARBA00023157"/>
    </source>
</evidence>
<dbReference type="GO" id="GO:0003955">
    <property type="term" value="F:NAD(P)H dehydrogenase (quinone) activity"/>
    <property type="evidence" value="ECO:0007669"/>
    <property type="project" value="TreeGrafter"/>
</dbReference>
<evidence type="ECO:0000256" key="4">
    <source>
        <dbReference type="ARBA" id="ARBA00022857"/>
    </source>
</evidence>
<dbReference type="PANTHER" id="PTHR43014">
    <property type="entry name" value="MERCURIC REDUCTASE"/>
    <property type="match status" value="1"/>
</dbReference>
<feature type="binding site" evidence="8">
    <location>
        <position position="265"/>
    </location>
    <ligand>
        <name>NAD(+)</name>
        <dbReference type="ChEBI" id="CHEBI:57540"/>
    </ligand>
</feature>
<evidence type="ECO:0000256" key="3">
    <source>
        <dbReference type="ARBA" id="ARBA00022827"/>
    </source>
</evidence>